<reference evidence="7" key="2">
    <citation type="submission" date="2020-10" db="EMBL/GenBank/DDBJ databases">
        <title>Comparative genomics of the Acetobacterium genus.</title>
        <authorList>
            <person name="Marshall C."/>
            <person name="May H."/>
            <person name="Norman S."/>
        </authorList>
    </citation>
    <scope>NUCLEOTIDE SEQUENCE</scope>
    <source>
        <strain evidence="7">DER-2019</strain>
    </source>
</reference>
<dbReference type="Pfam" id="PF12698">
    <property type="entry name" value="ABC2_membrane_3"/>
    <property type="match status" value="1"/>
</dbReference>
<dbReference type="PROSITE" id="PS51012">
    <property type="entry name" value="ABC_TM2"/>
    <property type="match status" value="1"/>
</dbReference>
<feature type="transmembrane region" description="Helical" evidence="5">
    <location>
        <begin position="144"/>
        <end position="165"/>
    </location>
</feature>
<evidence type="ECO:0000256" key="5">
    <source>
        <dbReference type="SAM" id="Phobius"/>
    </source>
</evidence>
<evidence type="ECO:0000256" key="3">
    <source>
        <dbReference type="ARBA" id="ARBA00022989"/>
    </source>
</evidence>
<evidence type="ECO:0000256" key="4">
    <source>
        <dbReference type="ARBA" id="ARBA00023136"/>
    </source>
</evidence>
<name>A0A923HWG5_9FIRM</name>
<dbReference type="InterPro" id="IPR013525">
    <property type="entry name" value="ABC2_TM"/>
</dbReference>
<gene>
    <name evidence="7" type="ORF">GH810_15855</name>
</gene>
<keyword evidence="3 5" id="KW-1133">Transmembrane helix</keyword>
<sequence length="285" mass="31032">MLNLAQRNLKIFFRQKSSVFFSLLGVFVIIGLYVVFLGDVWTQNYVDLPEIKTLMNSWIMAGIISITAITTTMGAFGTMVDDRVRKNSKDFYASPIKRSTIMGGYILSAYLVGLLMSLLAFGLGEAYIVFSGGELLSFFETIKVFGAILLSVMMSSSLVFFIVSFFTSNSAFATASTIIGTLIGFLTGIYLPIGTLPDGVQWAVKLFPVSHAGALIRQVMMEGPMATSFAGIPETYSTKFSNLMGITYTYGDFTATATTHILVLAGSTIIFLVLALLNVSRKSQI</sequence>
<organism evidence="7 8">
    <name type="scientific">Acetobacterium paludosum</name>
    <dbReference type="NCBI Taxonomy" id="52693"/>
    <lineage>
        <taxon>Bacteria</taxon>
        <taxon>Bacillati</taxon>
        <taxon>Bacillota</taxon>
        <taxon>Clostridia</taxon>
        <taxon>Eubacteriales</taxon>
        <taxon>Eubacteriaceae</taxon>
        <taxon>Acetobacterium</taxon>
    </lineage>
</organism>
<dbReference type="EMBL" id="WJBD01000025">
    <property type="protein sequence ID" value="MBC3889778.1"/>
    <property type="molecule type" value="Genomic_DNA"/>
</dbReference>
<comment type="subcellular location">
    <subcellularLocation>
        <location evidence="1">Membrane</location>
        <topology evidence="1">Multi-pass membrane protein</topology>
    </subcellularLocation>
</comment>
<evidence type="ECO:0000259" key="6">
    <source>
        <dbReference type="PROSITE" id="PS51012"/>
    </source>
</evidence>
<dbReference type="Proteomes" id="UP000616595">
    <property type="component" value="Unassembled WGS sequence"/>
</dbReference>
<dbReference type="InterPro" id="IPR000412">
    <property type="entry name" value="ABC_2_transport"/>
</dbReference>
<dbReference type="GO" id="GO:0140359">
    <property type="term" value="F:ABC-type transporter activity"/>
    <property type="evidence" value="ECO:0007669"/>
    <property type="project" value="InterPro"/>
</dbReference>
<evidence type="ECO:0000313" key="7">
    <source>
        <dbReference type="EMBL" id="MBC3889778.1"/>
    </source>
</evidence>
<feature type="transmembrane region" description="Helical" evidence="5">
    <location>
        <begin position="20"/>
        <end position="38"/>
    </location>
</feature>
<keyword evidence="2 5" id="KW-0812">Transmembrane</keyword>
<dbReference type="OrthoDB" id="162334at2"/>
<evidence type="ECO:0000256" key="2">
    <source>
        <dbReference type="ARBA" id="ARBA00022692"/>
    </source>
</evidence>
<feature type="transmembrane region" description="Helical" evidence="5">
    <location>
        <begin position="172"/>
        <end position="193"/>
    </location>
</feature>
<dbReference type="PIRSF" id="PIRSF006648">
    <property type="entry name" value="DrrB"/>
    <property type="match status" value="1"/>
</dbReference>
<dbReference type="PANTHER" id="PTHR43229:SF2">
    <property type="entry name" value="NODULATION PROTEIN J"/>
    <property type="match status" value="1"/>
</dbReference>
<feature type="transmembrane region" description="Helical" evidence="5">
    <location>
        <begin position="101"/>
        <end position="124"/>
    </location>
</feature>
<dbReference type="InterPro" id="IPR047817">
    <property type="entry name" value="ABC2_TM_bact-type"/>
</dbReference>
<protein>
    <submittedName>
        <fullName evidence="7">ABC transporter permease</fullName>
    </submittedName>
</protein>
<keyword evidence="4 5" id="KW-0472">Membrane</keyword>
<proteinExistence type="predicted"/>
<keyword evidence="8" id="KW-1185">Reference proteome</keyword>
<reference evidence="7" key="1">
    <citation type="submission" date="2019-10" db="EMBL/GenBank/DDBJ databases">
        <authorList>
            <person name="Ross D.E."/>
            <person name="Gulliver D."/>
        </authorList>
    </citation>
    <scope>NUCLEOTIDE SEQUENCE</scope>
    <source>
        <strain evidence="7">DER-2019</strain>
    </source>
</reference>
<dbReference type="InterPro" id="IPR051784">
    <property type="entry name" value="Nod_factor_ABC_transporter"/>
</dbReference>
<feature type="transmembrane region" description="Helical" evidence="5">
    <location>
        <begin position="58"/>
        <end position="80"/>
    </location>
</feature>
<dbReference type="PANTHER" id="PTHR43229">
    <property type="entry name" value="NODULATION PROTEIN J"/>
    <property type="match status" value="1"/>
</dbReference>
<evidence type="ECO:0000313" key="8">
    <source>
        <dbReference type="Proteomes" id="UP000616595"/>
    </source>
</evidence>
<comment type="caution">
    <text evidence="7">The sequence shown here is derived from an EMBL/GenBank/DDBJ whole genome shotgun (WGS) entry which is preliminary data.</text>
</comment>
<dbReference type="GO" id="GO:0043190">
    <property type="term" value="C:ATP-binding cassette (ABC) transporter complex"/>
    <property type="evidence" value="ECO:0007669"/>
    <property type="project" value="InterPro"/>
</dbReference>
<feature type="transmembrane region" description="Helical" evidence="5">
    <location>
        <begin position="257"/>
        <end position="279"/>
    </location>
</feature>
<feature type="domain" description="ABC transmembrane type-2" evidence="6">
    <location>
        <begin position="17"/>
        <end position="282"/>
    </location>
</feature>
<evidence type="ECO:0000256" key="1">
    <source>
        <dbReference type="ARBA" id="ARBA00004141"/>
    </source>
</evidence>
<accession>A0A923HWG5</accession>
<dbReference type="AlphaFoldDB" id="A0A923HWG5"/>